<dbReference type="Proteomes" id="UP000664073">
    <property type="component" value="Unassembled WGS sequence"/>
</dbReference>
<dbReference type="GO" id="GO:0008757">
    <property type="term" value="F:S-adenosylmethionine-dependent methyltransferase activity"/>
    <property type="evidence" value="ECO:0007669"/>
    <property type="project" value="InterPro"/>
</dbReference>
<dbReference type="EMBL" id="JAFVMH010000001">
    <property type="protein sequence ID" value="MBO1323784.1"/>
    <property type="molecule type" value="Genomic_DNA"/>
</dbReference>
<dbReference type="SUPFAM" id="SSF53335">
    <property type="entry name" value="S-adenosyl-L-methionine-dependent methyltransferases"/>
    <property type="match status" value="1"/>
</dbReference>
<evidence type="ECO:0000259" key="1">
    <source>
        <dbReference type="Pfam" id="PF08241"/>
    </source>
</evidence>
<sequence>MPDVTQSPQSFYTTPQGLASVSQVADAMVRIWPGLGGLSVLGVGNAAPYLFRLGDSGTRRIAAWTAWDANTDMPPACPVPACIADECGLPFQDGEFDRLVLVHALGARANPLPVLREASRVMKDDGRLLLVIPSRLAGRARLRKTPFGADAAFTRGGVRQVLAAAMLRPERWDEALFLPVRPGAGAGRGGVLPSLMARLGGGSSTHRRLSVDRIGRIVCPGAGSLILVEAVRDVYFAQPVTSGRRGRRWFSRVVLPAAGTARQGAQDDLAHGPRRLGPTRLGLERHGLAQHGAEQIAMNPHA</sequence>
<organism evidence="2 3">
    <name type="scientific">Acetobacter garciniae</name>
    <dbReference type="NCBI Taxonomy" id="2817435"/>
    <lineage>
        <taxon>Bacteria</taxon>
        <taxon>Pseudomonadati</taxon>
        <taxon>Pseudomonadota</taxon>
        <taxon>Alphaproteobacteria</taxon>
        <taxon>Acetobacterales</taxon>
        <taxon>Acetobacteraceae</taxon>
        <taxon>Acetobacter</taxon>
    </lineage>
</organism>
<dbReference type="InterPro" id="IPR013216">
    <property type="entry name" value="Methyltransf_11"/>
</dbReference>
<dbReference type="RefSeq" id="WP_207844314.1">
    <property type="nucleotide sequence ID" value="NZ_JAFVMH010000001.1"/>
</dbReference>
<proteinExistence type="predicted"/>
<dbReference type="GO" id="GO:0032259">
    <property type="term" value="P:methylation"/>
    <property type="evidence" value="ECO:0007669"/>
    <property type="project" value="UniProtKB-KW"/>
</dbReference>
<dbReference type="Pfam" id="PF08241">
    <property type="entry name" value="Methyltransf_11"/>
    <property type="match status" value="1"/>
</dbReference>
<protein>
    <submittedName>
        <fullName evidence="2">Methyltransferase domain-containing protein</fullName>
    </submittedName>
</protein>
<dbReference type="Gene3D" id="3.40.50.150">
    <property type="entry name" value="Vaccinia Virus protein VP39"/>
    <property type="match status" value="1"/>
</dbReference>
<dbReference type="InterPro" id="IPR029063">
    <property type="entry name" value="SAM-dependent_MTases_sf"/>
</dbReference>
<gene>
    <name evidence="2" type="ORF">J2D77_01265</name>
</gene>
<comment type="caution">
    <text evidence="2">The sequence shown here is derived from an EMBL/GenBank/DDBJ whole genome shotgun (WGS) entry which is preliminary data.</text>
</comment>
<reference evidence="2" key="1">
    <citation type="submission" date="2021-03" db="EMBL/GenBank/DDBJ databases">
        <title>The complete genome sequence of Acetobacter sp. TBRC 12339.</title>
        <authorList>
            <person name="Charoenyingcharoen P."/>
            <person name="Yukphan P."/>
        </authorList>
    </citation>
    <scope>NUCLEOTIDE SEQUENCE</scope>
    <source>
        <strain evidence="2">TBRC 12339</strain>
    </source>
</reference>
<dbReference type="AlphaFoldDB" id="A0A939KPC9"/>
<evidence type="ECO:0000313" key="3">
    <source>
        <dbReference type="Proteomes" id="UP000664073"/>
    </source>
</evidence>
<feature type="domain" description="Methyltransferase type 11" evidence="1">
    <location>
        <begin position="81"/>
        <end position="129"/>
    </location>
</feature>
<name>A0A939KPC9_9PROT</name>
<keyword evidence="2" id="KW-0489">Methyltransferase</keyword>
<keyword evidence="3" id="KW-1185">Reference proteome</keyword>
<keyword evidence="2" id="KW-0808">Transferase</keyword>
<accession>A0A939KPC9</accession>
<evidence type="ECO:0000313" key="2">
    <source>
        <dbReference type="EMBL" id="MBO1323784.1"/>
    </source>
</evidence>